<organism evidence="2 3">
    <name type="scientific">Candidatus Magasanikbacteria bacterium CG10_big_fil_rev_8_21_14_0_10_42_10</name>
    <dbReference type="NCBI Taxonomy" id="1974649"/>
    <lineage>
        <taxon>Bacteria</taxon>
        <taxon>Candidatus Magasanikiibacteriota</taxon>
    </lineage>
</organism>
<sequence>MLDLRQRLFLITSIVILGVLAIVLGILAIQRQGQRTQSEVGTTVDGQSPTNGNQATVFDPTLQLPPVIGDPNALGSKLADEDQTERYVRQRAIDFVERFLSYSNQTRNSNIRDVLPMVTPQMASWVKTQVHQYSDTYVGSTTKVIVSRIDAITTSSATVHIEAQQHLESLENDERVYHSGRVELSLLDGIWYIEGLYWE</sequence>
<evidence type="ECO:0008006" key="4">
    <source>
        <dbReference type="Google" id="ProtNLM"/>
    </source>
</evidence>
<evidence type="ECO:0000256" key="1">
    <source>
        <dbReference type="SAM" id="Phobius"/>
    </source>
</evidence>
<dbReference type="EMBL" id="PFBY01000025">
    <property type="protein sequence ID" value="PIR76443.1"/>
    <property type="molecule type" value="Genomic_DNA"/>
</dbReference>
<evidence type="ECO:0000313" key="3">
    <source>
        <dbReference type="Proteomes" id="UP000231530"/>
    </source>
</evidence>
<reference evidence="3" key="1">
    <citation type="submission" date="2017-09" db="EMBL/GenBank/DDBJ databases">
        <title>Depth-based differentiation of microbial function through sediment-hosted aquifers and enrichment of novel symbionts in the deep terrestrial subsurface.</title>
        <authorList>
            <person name="Probst A.J."/>
            <person name="Ladd B."/>
            <person name="Jarett J.K."/>
            <person name="Geller-Mcgrath D.E."/>
            <person name="Sieber C.M.K."/>
            <person name="Emerson J.B."/>
            <person name="Anantharaman K."/>
            <person name="Thomas B.C."/>
            <person name="Malmstrom R."/>
            <person name="Stieglmeier M."/>
            <person name="Klingl A."/>
            <person name="Woyke T."/>
            <person name="Ryan C.M."/>
            <person name="Banfield J.F."/>
        </authorList>
    </citation>
    <scope>NUCLEOTIDE SEQUENCE [LARGE SCALE GENOMIC DNA]</scope>
</reference>
<keyword evidence="1" id="KW-1133">Transmembrane helix</keyword>
<evidence type="ECO:0000313" key="2">
    <source>
        <dbReference type="EMBL" id="PIR76443.1"/>
    </source>
</evidence>
<comment type="caution">
    <text evidence="2">The sequence shown here is derived from an EMBL/GenBank/DDBJ whole genome shotgun (WGS) entry which is preliminary data.</text>
</comment>
<protein>
    <recommendedName>
        <fullName evidence="4">Tim44-like domain-containing protein</fullName>
    </recommendedName>
</protein>
<name>A0A2H0TWB9_9BACT</name>
<keyword evidence="1" id="KW-0812">Transmembrane</keyword>
<gene>
    <name evidence="2" type="ORF">COU32_02005</name>
</gene>
<proteinExistence type="predicted"/>
<dbReference type="AlphaFoldDB" id="A0A2H0TWB9"/>
<dbReference type="Proteomes" id="UP000231530">
    <property type="component" value="Unassembled WGS sequence"/>
</dbReference>
<accession>A0A2H0TWB9</accession>
<keyword evidence="1" id="KW-0472">Membrane</keyword>
<feature type="transmembrane region" description="Helical" evidence="1">
    <location>
        <begin position="6"/>
        <end position="29"/>
    </location>
</feature>